<evidence type="ECO:0000313" key="1">
    <source>
        <dbReference type="EMBL" id="ADQ59104.1"/>
    </source>
</evidence>
<dbReference type="KEGG" id="lam:LA2_05725"/>
<reference evidence="1 2" key="1">
    <citation type="journal article" date="2011" name="J. Bacteriol.">
        <title>Genome sequence of Lactobacillus amylovorus GRL1112.</title>
        <authorList>
            <person name="Kant R."/>
            <person name="Paulin L."/>
            <person name="Alatalo E."/>
            <person name="de Vos W.M."/>
            <person name="Palva A."/>
        </authorList>
    </citation>
    <scope>NUCLEOTIDE SEQUENCE [LARGE SCALE GENOMIC DNA]</scope>
    <source>
        <strain evidence="1 2">GRL 1112</strain>
    </source>
</reference>
<dbReference type="HOGENOM" id="CLU_2699948_0_0_9"/>
<dbReference type="AlphaFoldDB" id="E4SIV5"/>
<name>E4SIV5_LACAR</name>
<protein>
    <submittedName>
        <fullName evidence="1">Uncharacterized protein</fullName>
    </submittedName>
</protein>
<gene>
    <name evidence="1" type="ordered locus">LA2_05725</name>
</gene>
<dbReference type="RefSeq" id="WP_013437899.1">
    <property type="nucleotide sequence ID" value="NC_014724.1"/>
</dbReference>
<accession>E4SIV5</accession>
<dbReference type="EMBL" id="CP002338">
    <property type="protein sequence ID" value="ADQ59104.1"/>
    <property type="molecule type" value="Genomic_DNA"/>
</dbReference>
<organism evidence="1 2">
    <name type="scientific">Lactobacillus amylovorus (strain GRL 1112)</name>
    <dbReference type="NCBI Taxonomy" id="695560"/>
    <lineage>
        <taxon>Bacteria</taxon>
        <taxon>Bacillati</taxon>
        <taxon>Bacillota</taxon>
        <taxon>Bacilli</taxon>
        <taxon>Lactobacillales</taxon>
        <taxon>Lactobacillaceae</taxon>
        <taxon>Lactobacillus</taxon>
    </lineage>
</organism>
<sequence length="73" mass="8713">MNQSTDELVKKLRKESTEYKNRAKKIAEFLTSGQRVWQYQYDMLRYQREMLITLANTVDLRIKDIEQNGGLTL</sequence>
<dbReference type="Proteomes" id="UP000007033">
    <property type="component" value="Chromosome"/>
</dbReference>
<evidence type="ECO:0000313" key="2">
    <source>
        <dbReference type="Proteomes" id="UP000007033"/>
    </source>
</evidence>
<proteinExistence type="predicted"/>
<dbReference type="PATRIC" id="fig|695560.3.peg.1131"/>